<dbReference type="Proteomes" id="UP000030341">
    <property type="component" value="Chromosome 1"/>
</dbReference>
<evidence type="ECO:0000313" key="1">
    <source>
        <dbReference type="EMBL" id="AIY65210.1"/>
    </source>
</evidence>
<accession>A0A0A7EEW4</accession>
<dbReference type="RefSeq" id="WP_038640883.1">
    <property type="nucleotide sequence ID" value="NZ_CP009888.1"/>
</dbReference>
<keyword evidence="2" id="KW-1185">Reference proteome</keyword>
<evidence type="ECO:0000313" key="2">
    <source>
        <dbReference type="Proteomes" id="UP000030341"/>
    </source>
</evidence>
<proteinExistence type="predicted"/>
<evidence type="ECO:0008006" key="3">
    <source>
        <dbReference type="Google" id="ProtNLM"/>
    </source>
</evidence>
<sequence>MSEETNKAVSFERVRSSVPKNSVGILAYSTVLFHSRLGEIAISGSDRDTVCTAFNRLKTKSTTSCDPDRLQEVCFFKQDDLEDNNENFEQLNSTPWQPMETAPKNGDEVILYVEKRAGIPGGFLVGHYMGGGHCIEDHPPIDAGWYFWNGCQFDLASKPLAWMPLPKVPTGFKY</sequence>
<dbReference type="AlphaFoldDB" id="A0A0A7EEW4"/>
<protein>
    <recommendedName>
        <fullName evidence="3">DUF551 domain-containing protein</fullName>
    </recommendedName>
</protein>
<dbReference type="KEGG" id="pseo:OM33_08580"/>
<dbReference type="OrthoDB" id="7510885at2"/>
<dbReference type="EMBL" id="CP009888">
    <property type="protein sequence ID" value="AIY65210.1"/>
    <property type="molecule type" value="Genomic_DNA"/>
</dbReference>
<reference evidence="1 2" key="1">
    <citation type="submission" date="2014-11" db="EMBL/GenBank/DDBJ databases">
        <title>Complete Genome Sequence of Pseudoalteromonas sp. Strain OCN003 Isolated from Kaneohe Bay, Oahu, Hawaii.</title>
        <authorList>
            <person name="Beurmann S."/>
            <person name="Videau P."/>
            <person name="Ushijima B."/>
            <person name="Smith A.M."/>
            <person name="Aeby G.S."/>
            <person name="Callahan S.M."/>
            <person name="Belcaid M."/>
        </authorList>
    </citation>
    <scope>NUCLEOTIDE SEQUENCE [LARGE SCALE GENOMIC DNA]</scope>
    <source>
        <strain evidence="1 2">OCN003</strain>
    </source>
</reference>
<dbReference type="STRING" id="1348114.OM33_08580"/>
<gene>
    <name evidence="1" type="ORF">OM33_08580</name>
</gene>
<organism evidence="1 2">
    <name type="scientific">Pseudoalteromonas piratica</name>
    <dbReference type="NCBI Taxonomy" id="1348114"/>
    <lineage>
        <taxon>Bacteria</taxon>
        <taxon>Pseudomonadati</taxon>
        <taxon>Pseudomonadota</taxon>
        <taxon>Gammaproteobacteria</taxon>
        <taxon>Alteromonadales</taxon>
        <taxon>Pseudoalteromonadaceae</taxon>
        <taxon>Pseudoalteromonas</taxon>
    </lineage>
</organism>
<name>A0A0A7EEW4_9GAMM</name>
<dbReference type="HOGENOM" id="CLU_1538784_0_0_6"/>